<evidence type="ECO:0000313" key="1">
    <source>
        <dbReference type="EMBL" id="ABX30952.1"/>
    </source>
</evidence>
<dbReference type="AlphaFoldDB" id="A9BFG7"/>
<name>A9BFG7_PETMO</name>
<dbReference type="STRING" id="403833.Pmob_0206"/>
<proteinExistence type="predicted"/>
<keyword evidence="2" id="KW-1185">Reference proteome</keyword>
<organism evidence="1 2">
    <name type="scientific">Petrotoga mobilis (strain DSM 10674 / SJ95)</name>
    <dbReference type="NCBI Taxonomy" id="403833"/>
    <lineage>
        <taxon>Bacteria</taxon>
        <taxon>Thermotogati</taxon>
        <taxon>Thermotogota</taxon>
        <taxon>Thermotogae</taxon>
        <taxon>Petrotogales</taxon>
        <taxon>Petrotogaceae</taxon>
        <taxon>Petrotoga</taxon>
    </lineage>
</organism>
<sequence>MLISTIVLTYVGYTPFEPQIENKGATFSLYTSSFEDFGLELGYTDYHSLYIENKIFNRTIKLKSGESFFKAFVNVPVYNSEFGLGYEYKLENNFLGVLTLKNFQRVEVKNFDHDIYNFTQAKFNVPSYAIGNLFLFNNKNINLFEVKARIYRPVEMPISLGFSNGFYFNFPIVNLDRYYVDTIEVGMSLIQQKWYPNIGFSIPLNIFDQHLHIGTKIAFGQDFFYEFYLYNENLKLPLLFSFNEKGGSLFFEF</sequence>
<dbReference type="EMBL" id="CP000879">
    <property type="protein sequence ID" value="ABX30952.1"/>
    <property type="molecule type" value="Genomic_DNA"/>
</dbReference>
<protein>
    <submittedName>
        <fullName evidence="1">Uncharacterized protein</fullName>
    </submittedName>
</protein>
<gene>
    <name evidence="1" type="ordered locus">Pmob_0206</name>
</gene>
<dbReference type="Proteomes" id="UP000000789">
    <property type="component" value="Chromosome"/>
</dbReference>
<dbReference type="KEGG" id="pmo:Pmob_0206"/>
<dbReference type="HOGENOM" id="CLU_1056561_0_0_0"/>
<accession>A9BFG7</accession>
<evidence type="ECO:0000313" key="2">
    <source>
        <dbReference type="Proteomes" id="UP000000789"/>
    </source>
</evidence>
<reference evidence="1" key="1">
    <citation type="submission" date="2007-11" db="EMBL/GenBank/DDBJ databases">
        <title>Complete sequence of Petroga mobilis SJ95.</title>
        <authorList>
            <consortium name="US DOE Joint Genome Institute"/>
            <person name="Copeland A."/>
            <person name="Lucas S."/>
            <person name="Lapidus A."/>
            <person name="Barry K."/>
            <person name="Glavina del Rio T."/>
            <person name="Dalin E."/>
            <person name="Tice H."/>
            <person name="Pitluck S."/>
            <person name="Meincke L."/>
            <person name="Brettin T."/>
            <person name="Bruce D."/>
            <person name="Detter J.C."/>
            <person name="Han C."/>
            <person name="Kuske C.R."/>
            <person name="Schmutz J."/>
            <person name="Larimer F."/>
            <person name="Land M."/>
            <person name="Hauser L."/>
            <person name="Kyrpides N."/>
            <person name="Mikhailova N."/>
            <person name="Noll K."/>
            <person name="Richardson P."/>
        </authorList>
    </citation>
    <scope>NUCLEOTIDE SEQUENCE [LARGE SCALE GENOMIC DNA]</scope>
    <source>
        <strain evidence="1">SJ95</strain>
    </source>
</reference>